<keyword evidence="7 10" id="KW-0119">Carbohydrate metabolism</keyword>
<evidence type="ECO:0000256" key="5">
    <source>
        <dbReference type="ARBA" id="ARBA00022676"/>
    </source>
</evidence>
<evidence type="ECO:0000256" key="8">
    <source>
        <dbReference type="ARBA" id="ARBA00031423"/>
    </source>
</evidence>
<dbReference type="InterPro" id="IPR017853">
    <property type="entry name" value="GH"/>
</dbReference>
<dbReference type="Proteomes" id="UP000186758">
    <property type="component" value="Unassembled WGS sequence"/>
</dbReference>
<evidence type="ECO:0000256" key="9">
    <source>
        <dbReference type="ARBA" id="ARBA00031501"/>
    </source>
</evidence>
<sequence length="508" mass="58266">MRRNGVLMHLSSLPGDQGIGTMGKSAHEFVDFLEKAGQSVWQLLPVVPTSYGDSPYASFSTFAGNPYFIDLDLLAEDGLLKEGEYETVDWGSDPERVDYGALYNNRTKVLRKAASRLLENKPDEYYEFLEENYDWLPDYALFMALKDKNGGKSWLEWEDDERNYGTEAVTRLAEKYREDVDFYEAVQYLFFKQWKELRNYANGKGIDIIGDLPIYVALDSVDAWSHPELFQLDENRQPIAVAGCPPDGFSADGQLWGNPLYDWDYHKNSGYDWWLRRIQYLTKLYNIIRIDHFRGFDSYYAIPYGSTTAKNGEWKKGPGMDLFDKVKEKVPEGKIIAEDLGFLTDSVRKLLKDTGYPGMKILQFAFDSRDGNNNEYLPFNYPVNSVAYTGTHDNQTIMGWFETAPRESVKFAEEYLRVSEDDEKNWIMMRELMASPSELSILTGQDLLGLGDESRMNTPSTVGINWTWRSLPGKFTDELADKLCHYTALYGRLPQKTAEEAKAEEATA</sequence>
<dbReference type="RefSeq" id="WP_075885688.1">
    <property type="nucleotide sequence ID" value="NZ_CAOKZT010000007.1"/>
</dbReference>
<evidence type="ECO:0000256" key="7">
    <source>
        <dbReference type="ARBA" id="ARBA00023277"/>
    </source>
</evidence>
<evidence type="ECO:0000313" key="11">
    <source>
        <dbReference type="EMBL" id="OLU44393.1"/>
    </source>
</evidence>
<comment type="caution">
    <text evidence="11">The sequence shown here is derived from an EMBL/GenBank/DDBJ whole genome shotgun (WGS) entry which is preliminary data.</text>
</comment>
<dbReference type="Gene3D" id="3.20.20.80">
    <property type="entry name" value="Glycosidases"/>
    <property type="match status" value="1"/>
</dbReference>
<dbReference type="GO" id="GO:0004134">
    <property type="term" value="F:4-alpha-glucanotransferase activity"/>
    <property type="evidence" value="ECO:0007669"/>
    <property type="project" value="UniProtKB-EC"/>
</dbReference>
<dbReference type="EMBL" id="MPJZ01000071">
    <property type="protein sequence ID" value="OLU44393.1"/>
    <property type="molecule type" value="Genomic_DNA"/>
</dbReference>
<dbReference type="NCBIfam" id="NF011080">
    <property type="entry name" value="PRK14508.1-3"/>
    <property type="match status" value="1"/>
</dbReference>
<dbReference type="AlphaFoldDB" id="A0A1Q9YJ20"/>
<evidence type="ECO:0000256" key="10">
    <source>
        <dbReference type="RuleBase" id="RU361207"/>
    </source>
</evidence>
<evidence type="ECO:0000256" key="1">
    <source>
        <dbReference type="ARBA" id="ARBA00000439"/>
    </source>
</evidence>
<dbReference type="Pfam" id="PF02446">
    <property type="entry name" value="Glyco_hydro_77"/>
    <property type="match status" value="1"/>
</dbReference>
<evidence type="ECO:0000256" key="3">
    <source>
        <dbReference type="ARBA" id="ARBA00012560"/>
    </source>
</evidence>
<dbReference type="InterPro" id="IPR003385">
    <property type="entry name" value="Glyco_hydro_77"/>
</dbReference>
<name>A0A1Q9YJ20_9FIRM</name>
<keyword evidence="6 10" id="KW-0808">Transferase</keyword>
<organism evidence="11 12">
    <name type="scientific">Faecalibaculum rodentium</name>
    <dbReference type="NCBI Taxonomy" id="1702221"/>
    <lineage>
        <taxon>Bacteria</taxon>
        <taxon>Bacillati</taxon>
        <taxon>Bacillota</taxon>
        <taxon>Erysipelotrichia</taxon>
        <taxon>Erysipelotrichales</taxon>
        <taxon>Erysipelotrichaceae</taxon>
        <taxon>Faecalibaculum</taxon>
    </lineage>
</organism>
<evidence type="ECO:0000256" key="2">
    <source>
        <dbReference type="ARBA" id="ARBA00005684"/>
    </source>
</evidence>
<evidence type="ECO:0000256" key="6">
    <source>
        <dbReference type="ARBA" id="ARBA00022679"/>
    </source>
</evidence>
<dbReference type="EC" id="2.4.1.25" evidence="3 10"/>
<gene>
    <name evidence="11" type="ORF">BO223_08440</name>
</gene>
<protein>
    <recommendedName>
        <fullName evidence="4 10">4-alpha-glucanotransferase</fullName>
        <ecNumber evidence="3 10">2.4.1.25</ecNumber>
    </recommendedName>
    <alternativeName>
        <fullName evidence="8 10">Amylomaltase</fullName>
    </alternativeName>
    <alternativeName>
        <fullName evidence="9 10">Disproportionating enzyme</fullName>
    </alternativeName>
</protein>
<dbReference type="SUPFAM" id="SSF51445">
    <property type="entry name" value="(Trans)glycosidases"/>
    <property type="match status" value="1"/>
</dbReference>
<dbReference type="PANTHER" id="PTHR32438:SF5">
    <property type="entry name" value="4-ALPHA-GLUCANOTRANSFERASE DPE1, CHLOROPLASTIC_AMYLOPLASTIC"/>
    <property type="match status" value="1"/>
</dbReference>
<comment type="catalytic activity">
    <reaction evidence="1 10">
        <text>Transfers a segment of a (1-&gt;4)-alpha-D-glucan to a new position in an acceptor, which may be glucose or a (1-&gt;4)-alpha-D-glucan.</text>
        <dbReference type="EC" id="2.4.1.25"/>
    </reaction>
</comment>
<dbReference type="GO" id="GO:0005975">
    <property type="term" value="P:carbohydrate metabolic process"/>
    <property type="evidence" value="ECO:0007669"/>
    <property type="project" value="InterPro"/>
</dbReference>
<accession>A0A1Q9YJ20</accession>
<keyword evidence="5 10" id="KW-0328">Glycosyltransferase</keyword>
<proteinExistence type="inferred from homology"/>
<dbReference type="PANTHER" id="PTHR32438">
    <property type="entry name" value="4-ALPHA-GLUCANOTRANSFERASE DPE1, CHLOROPLASTIC/AMYLOPLASTIC"/>
    <property type="match status" value="1"/>
</dbReference>
<reference evidence="11 12" key="1">
    <citation type="submission" date="2016-11" db="EMBL/GenBank/DDBJ databases">
        <title>Description of two novel members of the family Erysipelotrichaceae: Ileibacterium lipovorans gen. nov., sp. nov. and Dubosiella newyorkensis, gen. nov., sp. nov.</title>
        <authorList>
            <person name="Cox L.M."/>
            <person name="Sohn J."/>
            <person name="Tyrrell K.L."/>
            <person name="Citron D.M."/>
            <person name="Lawson P.A."/>
            <person name="Patel N.B."/>
            <person name="Iizumi T."/>
            <person name="Perez-Perez G.I."/>
            <person name="Goldstein E.J."/>
            <person name="Blaser M.J."/>
        </authorList>
    </citation>
    <scope>NUCLEOTIDE SEQUENCE [LARGE SCALE GENOMIC DNA]</scope>
    <source>
        <strain evidence="11 12">NYU-BL-K8</strain>
    </source>
</reference>
<dbReference type="NCBIfam" id="TIGR00217">
    <property type="entry name" value="malQ"/>
    <property type="match status" value="1"/>
</dbReference>
<comment type="similarity">
    <text evidence="2 10">Belongs to the disproportionating enzyme family.</text>
</comment>
<evidence type="ECO:0000256" key="4">
    <source>
        <dbReference type="ARBA" id="ARBA00020295"/>
    </source>
</evidence>
<evidence type="ECO:0000313" key="12">
    <source>
        <dbReference type="Proteomes" id="UP000186758"/>
    </source>
</evidence>